<evidence type="ECO:0000313" key="3">
    <source>
        <dbReference type="Proteomes" id="UP001610563"/>
    </source>
</evidence>
<dbReference type="EMBL" id="JBFTWV010000092">
    <property type="protein sequence ID" value="KAL2787694.1"/>
    <property type="molecule type" value="Genomic_DNA"/>
</dbReference>
<comment type="caution">
    <text evidence="2">The sequence shown here is derived from an EMBL/GenBank/DDBJ whole genome shotgun (WGS) entry which is preliminary data.</text>
</comment>
<dbReference type="PANTHER" id="PTHR38887">
    <property type="entry name" value="CHROMOSOME 21, WHOLE GENOME SHOTGUN SEQUENCE"/>
    <property type="match status" value="1"/>
</dbReference>
<reference evidence="2 3" key="1">
    <citation type="submission" date="2024-07" db="EMBL/GenBank/DDBJ databases">
        <title>Section-level genome sequencing and comparative genomics of Aspergillus sections Usti and Cavernicolus.</title>
        <authorList>
            <consortium name="Lawrence Berkeley National Laboratory"/>
            <person name="Nybo J.L."/>
            <person name="Vesth T.C."/>
            <person name="Theobald S."/>
            <person name="Frisvad J.C."/>
            <person name="Larsen T.O."/>
            <person name="Kjaerboelling I."/>
            <person name="Rothschild-Mancinelli K."/>
            <person name="Lyhne E.K."/>
            <person name="Kogle M.E."/>
            <person name="Barry K."/>
            <person name="Clum A."/>
            <person name="Na H."/>
            <person name="Ledsgaard L."/>
            <person name="Lin J."/>
            <person name="Lipzen A."/>
            <person name="Kuo A."/>
            <person name="Riley R."/>
            <person name="Mondo S."/>
            <person name="Labutti K."/>
            <person name="Haridas S."/>
            <person name="Pangalinan J."/>
            <person name="Salamov A.A."/>
            <person name="Simmons B.A."/>
            <person name="Magnuson J.K."/>
            <person name="Chen J."/>
            <person name="Drula E."/>
            <person name="Henrissat B."/>
            <person name="Wiebenga A."/>
            <person name="Lubbers R.J."/>
            <person name="Gomes A.C."/>
            <person name="Makela M.R."/>
            <person name="Stajich J."/>
            <person name="Grigoriev I.V."/>
            <person name="Mortensen U.H."/>
            <person name="De Vries R.P."/>
            <person name="Baker S.E."/>
            <person name="Andersen M.R."/>
        </authorList>
    </citation>
    <scope>NUCLEOTIDE SEQUENCE [LARGE SCALE GENOMIC DNA]</scope>
    <source>
        <strain evidence="2 3">CBS 209.92</strain>
    </source>
</reference>
<accession>A0ABR4FWR4</accession>
<organism evidence="2 3">
    <name type="scientific">Aspergillus keveii</name>
    <dbReference type="NCBI Taxonomy" id="714993"/>
    <lineage>
        <taxon>Eukaryota</taxon>
        <taxon>Fungi</taxon>
        <taxon>Dikarya</taxon>
        <taxon>Ascomycota</taxon>
        <taxon>Pezizomycotina</taxon>
        <taxon>Eurotiomycetes</taxon>
        <taxon>Eurotiomycetidae</taxon>
        <taxon>Eurotiales</taxon>
        <taxon>Aspergillaceae</taxon>
        <taxon>Aspergillus</taxon>
        <taxon>Aspergillus subgen. Nidulantes</taxon>
    </lineage>
</organism>
<evidence type="ECO:0000256" key="1">
    <source>
        <dbReference type="SAM" id="MobiDB-lite"/>
    </source>
</evidence>
<gene>
    <name evidence="2" type="ORF">BJX66DRAFT_341006</name>
</gene>
<feature type="region of interest" description="Disordered" evidence="1">
    <location>
        <begin position="194"/>
        <end position="215"/>
    </location>
</feature>
<feature type="compositionally biased region" description="Basic and acidic residues" evidence="1">
    <location>
        <begin position="194"/>
        <end position="203"/>
    </location>
</feature>
<name>A0ABR4FWR4_9EURO</name>
<keyword evidence="3" id="KW-1185">Reference proteome</keyword>
<evidence type="ECO:0000313" key="2">
    <source>
        <dbReference type="EMBL" id="KAL2787694.1"/>
    </source>
</evidence>
<sequence>MSPFVRARVPELELLHKISSHELIVFIDQLNEAFMAKPTLQAANTAANVGGMAPSMIVQLVSVSVNVAAGVGASVTTKMRTKKYLAKANDELFHPWGLHVQMCKTDKMLEYAGLGGQENVFVRRRYEEAFHDAQRVPIVGPMGPSPSESCSHPIMQRMSSLGDRVMVLSFDGVENATMPDGFWKKWGAKEARKAEQKQYEMMKDQQTSPKQSFQR</sequence>
<dbReference type="Proteomes" id="UP001610563">
    <property type="component" value="Unassembled WGS sequence"/>
</dbReference>
<dbReference type="InterPro" id="IPR053221">
    <property type="entry name" value="Burnettramic_acid_biosynth"/>
</dbReference>
<protein>
    <submittedName>
        <fullName evidence="2">Uncharacterized protein</fullName>
    </submittedName>
</protein>
<proteinExistence type="predicted"/>
<dbReference type="PANTHER" id="PTHR38887:SF1">
    <property type="entry name" value="RAS MODIFICATION PROTEIN ERF4"/>
    <property type="match status" value="1"/>
</dbReference>
<feature type="compositionally biased region" description="Polar residues" evidence="1">
    <location>
        <begin position="204"/>
        <end position="215"/>
    </location>
</feature>